<evidence type="ECO:0000313" key="7">
    <source>
        <dbReference type="Ensembl" id="ENSANIP00000016727.1"/>
    </source>
</evidence>
<evidence type="ECO:0000256" key="5">
    <source>
        <dbReference type="SAM" id="Phobius"/>
    </source>
</evidence>
<feature type="domain" description="AMP-dependent synthetase/ligase" evidence="6">
    <location>
        <begin position="118"/>
        <end position="506"/>
    </location>
</feature>
<keyword evidence="5" id="KW-1133">Transmembrane helix</keyword>
<evidence type="ECO:0000256" key="2">
    <source>
        <dbReference type="ARBA" id="ARBA00022832"/>
    </source>
</evidence>
<feature type="transmembrane region" description="Helical" evidence="5">
    <location>
        <begin position="12"/>
        <end position="33"/>
    </location>
</feature>
<evidence type="ECO:0000256" key="1">
    <source>
        <dbReference type="ARBA" id="ARBA00022598"/>
    </source>
</evidence>
<dbReference type="Gene3D" id="3.40.50.12780">
    <property type="entry name" value="N-terminal domain of ligase-like"/>
    <property type="match status" value="1"/>
</dbReference>
<keyword evidence="3" id="KW-0443">Lipid metabolism</keyword>
<evidence type="ECO:0000256" key="4">
    <source>
        <dbReference type="ARBA" id="ARBA00026121"/>
    </source>
</evidence>
<reference evidence="7" key="1">
    <citation type="submission" date="2025-08" db="UniProtKB">
        <authorList>
            <consortium name="Ensembl"/>
        </authorList>
    </citation>
    <scope>IDENTIFICATION</scope>
</reference>
<keyword evidence="2" id="KW-0276">Fatty acid metabolism</keyword>
<accession>A0A8B9N3K1</accession>
<dbReference type="InterPro" id="IPR000873">
    <property type="entry name" value="AMP-dep_synth/lig_dom"/>
</dbReference>
<name>A0A8B9N3K1_9AVES</name>
<dbReference type="PROSITE" id="PS00455">
    <property type="entry name" value="AMP_BINDING"/>
    <property type="match status" value="1"/>
</dbReference>
<dbReference type="InterPro" id="IPR020845">
    <property type="entry name" value="AMP-binding_CS"/>
</dbReference>
<dbReference type="GO" id="GO:0005783">
    <property type="term" value="C:endoplasmic reticulum"/>
    <property type="evidence" value="ECO:0007669"/>
    <property type="project" value="TreeGrafter"/>
</dbReference>
<keyword evidence="5" id="KW-0812">Transmembrane</keyword>
<dbReference type="PANTHER" id="PTHR43272">
    <property type="entry name" value="LONG-CHAIN-FATTY-ACID--COA LIGASE"/>
    <property type="match status" value="1"/>
</dbReference>
<dbReference type="GO" id="GO:0030182">
    <property type="term" value="P:neuron differentiation"/>
    <property type="evidence" value="ECO:0007669"/>
    <property type="project" value="TreeGrafter"/>
</dbReference>
<dbReference type="GO" id="GO:0005886">
    <property type="term" value="C:plasma membrane"/>
    <property type="evidence" value="ECO:0007669"/>
    <property type="project" value="TreeGrafter"/>
</dbReference>
<dbReference type="SUPFAM" id="SSF56801">
    <property type="entry name" value="Acetyl-CoA synthetase-like"/>
    <property type="match status" value="1"/>
</dbReference>
<dbReference type="PANTHER" id="PTHR43272:SF13">
    <property type="entry name" value="FATTY ACID COA LIGASE ACSL3"/>
    <property type="match status" value="1"/>
</dbReference>
<keyword evidence="5" id="KW-0472">Membrane</keyword>
<dbReference type="Ensembl" id="ENSANIT00000017304.1">
    <property type="protein sequence ID" value="ENSANIP00000016727.1"/>
    <property type="gene ID" value="ENSANIG00000011350.1"/>
</dbReference>
<keyword evidence="8" id="KW-1185">Reference proteome</keyword>
<evidence type="ECO:0000313" key="8">
    <source>
        <dbReference type="Proteomes" id="UP000694541"/>
    </source>
</evidence>
<proteinExistence type="predicted"/>
<dbReference type="AlphaFoldDB" id="A0A8B9N3K1"/>
<keyword evidence="1" id="KW-0436">Ligase</keyword>
<sequence length="649" mass="72040">MKLKHNINPVLLQFINFIILVYSFVTYIPWYIFSGSRQAIAKAKQVKAKPVNNKPGAAYRSVNSLHCLASVLYPGCDTLDKVFKYAKTKFKDKKLLGTREILKEEDEIQPSGKVFKKVILGKYTWLSYEDVYIKAVNFGNGLAVLGQQPKTNIAIFCETRAEWMIAAQACFMCNYQLVTLYATLGGPAIVHGLNETEVTTIITSKELMQTKLKEIVSQVPLLRHIITVDGKPTTWSEFPKGVIVHTMASVQAMGAKADTGNKQQARPVPSDIAVIMYTSGSTGVPKGVMISHCNIIAGITGMAERIPNLGEKDIYIGYLPLAHVLELSAELVCLSHGCRIGYSSPQTLADQSSKIKKGSKGDVTTLKPTLMAAVPEIMDRIYKNVMNKVNEMTSFQRNLFILAYNYKMEQISKGYTTPLCDSLIFRKVRMLLGGKIRILLCGGAPLSAATQRFMNICFCCPVGQGYGLTESAGAGTITEVWDYTTGRVGAPLVCCEIKLLNWEEDRKKDLVKLQAGEYVSLGKVEAALKNLPLVDNICVYASSFHSYVIGFVVPNQKELAELARKKGFKGTWEEICNSPEMEKEVLKVLAEAAMAANLEKFEIPVKIRLSPDPWTPETGLVTDAFKLKRKELTAYYQMDIDRMYGKNVK</sequence>
<dbReference type="GO" id="GO:0005811">
    <property type="term" value="C:lipid droplet"/>
    <property type="evidence" value="ECO:0007669"/>
    <property type="project" value="TreeGrafter"/>
</dbReference>
<protein>
    <recommendedName>
        <fullName evidence="4">long-chain-fatty-acid--CoA ligase</fullName>
        <ecNumber evidence="4">6.2.1.3</ecNumber>
    </recommendedName>
</protein>
<organism evidence="7 8">
    <name type="scientific">Accipiter nisus</name>
    <name type="common">Eurasian sparrowhawk</name>
    <dbReference type="NCBI Taxonomy" id="211598"/>
    <lineage>
        <taxon>Eukaryota</taxon>
        <taxon>Metazoa</taxon>
        <taxon>Chordata</taxon>
        <taxon>Craniata</taxon>
        <taxon>Vertebrata</taxon>
        <taxon>Euteleostomi</taxon>
        <taxon>Archelosauria</taxon>
        <taxon>Archosauria</taxon>
        <taxon>Dinosauria</taxon>
        <taxon>Saurischia</taxon>
        <taxon>Theropoda</taxon>
        <taxon>Coelurosauria</taxon>
        <taxon>Aves</taxon>
        <taxon>Neognathae</taxon>
        <taxon>Neoaves</taxon>
        <taxon>Telluraves</taxon>
        <taxon>Accipitrimorphae</taxon>
        <taxon>Accipitriformes</taxon>
        <taxon>Accipitridae</taxon>
        <taxon>Accipitrinae</taxon>
        <taxon>Accipiter</taxon>
    </lineage>
</organism>
<dbReference type="GO" id="GO:0004467">
    <property type="term" value="F:long-chain fatty acid-CoA ligase activity"/>
    <property type="evidence" value="ECO:0007669"/>
    <property type="project" value="UniProtKB-EC"/>
</dbReference>
<dbReference type="Pfam" id="PF00501">
    <property type="entry name" value="AMP-binding"/>
    <property type="match status" value="1"/>
</dbReference>
<evidence type="ECO:0000259" key="6">
    <source>
        <dbReference type="Pfam" id="PF00501"/>
    </source>
</evidence>
<dbReference type="GO" id="GO:0035336">
    <property type="term" value="P:long-chain fatty-acyl-CoA metabolic process"/>
    <property type="evidence" value="ECO:0007669"/>
    <property type="project" value="TreeGrafter"/>
</dbReference>
<dbReference type="Proteomes" id="UP000694541">
    <property type="component" value="Unplaced"/>
</dbReference>
<dbReference type="InterPro" id="IPR042099">
    <property type="entry name" value="ANL_N_sf"/>
</dbReference>
<reference evidence="7" key="2">
    <citation type="submission" date="2025-09" db="UniProtKB">
        <authorList>
            <consortium name="Ensembl"/>
        </authorList>
    </citation>
    <scope>IDENTIFICATION</scope>
</reference>
<dbReference type="EC" id="6.2.1.3" evidence="4"/>
<evidence type="ECO:0000256" key="3">
    <source>
        <dbReference type="ARBA" id="ARBA00023098"/>
    </source>
</evidence>